<dbReference type="AlphaFoldDB" id="W4PLK0"/>
<gene>
    <name evidence="1" type="ORF">JCM6294_3487</name>
</gene>
<comment type="caution">
    <text evidence="1">The sequence shown here is derived from an EMBL/GenBank/DDBJ whole genome shotgun (WGS) entry which is preliminary data.</text>
</comment>
<accession>W4PLK0</accession>
<name>W4PLK0_9BACE</name>
<dbReference type="EMBL" id="BAIR01000045">
    <property type="protein sequence ID" value="GAE20313.1"/>
    <property type="molecule type" value="Genomic_DNA"/>
</dbReference>
<dbReference type="Proteomes" id="UP000018842">
    <property type="component" value="Unassembled WGS sequence"/>
</dbReference>
<protein>
    <submittedName>
        <fullName evidence="1">Uncharacterized protein</fullName>
    </submittedName>
</protein>
<organism evidence="1 2">
    <name type="scientific">Bacteroides pyogenes DSM 20611 = JCM 6294</name>
    <dbReference type="NCBI Taxonomy" id="1121100"/>
    <lineage>
        <taxon>Bacteria</taxon>
        <taxon>Pseudomonadati</taxon>
        <taxon>Bacteroidota</taxon>
        <taxon>Bacteroidia</taxon>
        <taxon>Bacteroidales</taxon>
        <taxon>Bacteroidaceae</taxon>
        <taxon>Bacteroides</taxon>
    </lineage>
</organism>
<reference evidence="2" key="1">
    <citation type="journal article" date="2014" name="Genome">
        <title>Draft Genome Sequences of Three Strains of Bacteroides pyogenes Isolated from a Cat and Swine.</title>
        <authorList>
            <person name="Sakamoto M."/>
            <person name="Oshima K."/>
            <person name="Suda W."/>
            <person name="Kitamura K."/>
            <person name="Iida T."/>
            <person name="Hattori M."/>
            <person name="Ohkuma M."/>
        </authorList>
    </citation>
    <scope>NUCLEOTIDE SEQUENCE [LARGE SCALE GENOMIC DNA]</scope>
    <source>
        <strain evidence="2">JCM 6294</strain>
    </source>
</reference>
<proteinExistence type="predicted"/>
<evidence type="ECO:0000313" key="1">
    <source>
        <dbReference type="EMBL" id="GAE20313.1"/>
    </source>
</evidence>
<sequence>MGERITITISSHFDSTVRERGKQYPDDYFSINRILKTENCKIISQEVEHTPNNSTRRGSKKLPEKIDIIYQLEVTDYYTPIIYFEQKSFIYSTGRGPKLEDLIFKN</sequence>
<evidence type="ECO:0000313" key="2">
    <source>
        <dbReference type="Proteomes" id="UP000018842"/>
    </source>
</evidence>